<keyword evidence="6" id="KW-0016">Alginate biosynthesis</keyword>
<dbReference type="CDD" id="cd14441">
    <property type="entry name" value="AlgX_N"/>
    <property type="match status" value="1"/>
</dbReference>
<evidence type="ECO:0000256" key="3">
    <source>
        <dbReference type="ARBA" id="ARBA00022679"/>
    </source>
</evidence>
<evidence type="ECO:0000256" key="4">
    <source>
        <dbReference type="ARBA" id="ARBA00022729"/>
    </source>
</evidence>
<organism evidence="9 10">
    <name type="scientific">Litoreibacter roseus</name>
    <dbReference type="NCBI Taxonomy" id="2601869"/>
    <lineage>
        <taxon>Bacteria</taxon>
        <taxon>Pseudomonadati</taxon>
        <taxon>Pseudomonadota</taxon>
        <taxon>Alphaproteobacteria</taxon>
        <taxon>Rhodobacterales</taxon>
        <taxon>Roseobacteraceae</taxon>
        <taxon>Litoreibacter</taxon>
    </lineage>
</organism>
<keyword evidence="4 7" id="KW-0732">Signal</keyword>
<evidence type="ECO:0000313" key="9">
    <source>
        <dbReference type="EMBL" id="GFE63204.1"/>
    </source>
</evidence>
<name>A0A6N6JAX9_9RHOB</name>
<keyword evidence="10" id="KW-1185">Reference proteome</keyword>
<dbReference type="EMBL" id="BLJE01000001">
    <property type="protein sequence ID" value="GFE63204.1"/>
    <property type="molecule type" value="Genomic_DNA"/>
</dbReference>
<evidence type="ECO:0000256" key="1">
    <source>
        <dbReference type="ARBA" id="ARBA00004418"/>
    </source>
</evidence>
<dbReference type="AlphaFoldDB" id="A0A6N6JAX9"/>
<dbReference type="InterPro" id="IPR034655">
    <property type="entry name" value="AlgX_N"/>
</dbReference>
<evidence type="ECO:0000259" key="8">
    <source>
        <dbReference type="Pfam" id="PF16822"/>
    </source>
</evidence>
<evidence type="ECO:0000256" key="6">
    <source>
        <dbReference type="ARBA" id="ARBA00022841"/>
    </source>
</evidence>
<evidence type="ECO:0000313" key="10">
    <source>
        <dbReference type="Proteomes" id="UP000436822"/>
    </source>
</evidence>
<dbReference type="UniPathway" id="UPA00286"/>
<dbReference type="GO" id="GO:0016740">
    <property type="term" value="F:transferase activity"/>
    <property type="evidence" value="ECO:0007669"/>
    <property type="project" value="UniProtKB-KW"/>
</dbReference>
<dbReference type="GO" id="GO:0042597">
    <property type="term" value="C:periplasmic space"/>
    <property type="evidence" value="ECO:0007669"/>
    <property type="project" value="UniProtKB-SubCell"/>
</dbReference>
<comment type="subcellular location">
    <subcellularLocation>
        <location evidence="1">Periplasm</location>
    </subcellularLocation>
</comment>
<gene>
    <name evidence="9" type="ORF">KIN_02780</name>
</gene>
<reference evidence="9 10" key="1">
    <citation type="submission" date="2019-12" db="EMBL/GenBank/DDBJ databases">
        <title>Litoreibacter badius sp. nov., a novel bacteriochlorophyll a-containing bacterium in the genus Litoreibacter.</title>
        <authorList>
            <person name="Kanamuro M."/>
            <person name="Takabe Y."/>
            <person name="Mori K."/>
            <person name="Takaichi S."/>
            <person name="Hanada S."/>
        </authorList>
    </citation>
    <scope>NUCLEOTIDE SEQUENCE [LARGE SCALE GENOMIC DNA]</scope>
    <source>
        <strain evidence="9 10">K6</strain>
    </source>
</reference>
<evidence type="ECO:0000256" key="7">
    <source>
        <dbReference type="SAM" id="SignalP"/>
    </source>
</evidence>
<dbReference type="Pfam" id="PF16822">
    <property type="entry name" value="ALGX"/>
    <property type="match status" value="1"/>
</dbReference>
<dbReference type="GO" id="GO:0042121">
    <property type="term" value="P:alginic acid biosynthetic process"/>
    <property type="evidence" value="ECO:0007669"/>
    <property type="project" value="UniProtKB-UniPathway"/>
</dbReference>
<dbReference type="SUPFAM" id="SSF52266">
    <property type="entry name" value="SGNH hydrolase"/>
    <property type="match status" value="1"/>
</dbReference>
<feature type="signal peptide" evidence="7">
    <location>
        <begin position="1"/>
        <end position="25"/>
    </location>
</feature>
<accession>A0A6N6JAX9</accession>
<keyword evidence="3" id="KW-0808">Transferase</keyword>
<comment type="pathway">
    <text evidence="2">Glycan biosynthesis; alginate biosynthesis.</text>
</comment>
<protein>
    <recommendedName>
        <fullName evidence="8">AlgX/AlgJ SGNH hydrolase-like domain-containing protein</fullName>
    </recommendedName>
</protein>
<evidence type="ECO:0000256" key="5">
    <source>
        <dbReference type="ARBA" id="ARBA00022764"/>
    </source>
</evidence>
<evidence type="ECO:0000256" key="2">
    <source>
        <dbReference type="ARBA" id="ARBA00005182"/>
    </source>
</evidence>
<dbReference type="Proteomes" id="UP000436822">
    <property type="component" value="Unassembled WGS sequence"/>
</dbReference>
<dbReference type="RefSeq" id="WP_159804164.1">
    <property type="nucleotide sequence ID" value="NZ_BLJE01000001.1"/>
</dbReference>
<keyword evidence="5" id="KW-0574">Periplasm</keyword>
<feature type="chain" id="PRO_5027063750" description="AlgX/AlgJ SGNH hydrolase-like domain-containing protein" evidence="7">
    <location>
        <begin position="26"/>
        <end position="444"/>
    </location>
</feature>
<sequence length="444" mass="48932">MVSRKFRTLISIAALCGGVATSAMADDDPDAFQCAALNDHPVTPVLEGHNGVFFRVFLDLRMNHPFTDQTVDLLGQLADALRENGTELVFLPVPTKSLVLNDDLPKQASLYGYDIETATQVYRNIIERLRDRGVVAIDGQEAMQDGNPDALPFFQADFHWTAEGARRAAQGVAAEMDRLNLFAGMERGEYETTPLQEEIAFSGLRRQIQKKCKVALPEPVTMTYQTEAVGGSDADAAVDLFGTASSIDLALVGTSFSDMEISHFEGWLKQYTGLEVVNYAITGGNQFGAMLSYLTSQDFRENRPKFLVWENPLYNNLMQNGDQPLREMVAAAGETCTLELPSELSDRNTLTADLSGIALEASDVIHASAAGEGSREVEFRFETSSGAVRHKALRRENRLRATGNYYMPINSLGTVDFTKLSVTFDRTLPKTASLRLCRSQKENL</sequence>
<dbReference type="GO" id="GO:0016788">
    <property type="term" value="F:hydrolase activity, acting on ester bonds"/>
    <property type="evidence" value="ECO:0007669"/>
    <property type="project" value="UniProtKB-ARBA"/>
</dbReference>
<dbReference type="InterPro" id="IPR031811">
    <property type="entry name" value="ALGX/ALGJ_SGNH-like"/>
</dbReference>
<dbReference type="InterPro" id="IPR036514">
    <property type="entry name" value="SGNH_hydro_sf"/>
</dbReference>
<dbReference type="OrthoDB" id="5657087at2"/>
<feature type="domain" description="AlgX/AlgJ SGNH hydrolase-like" evidence="8">
    <location>
        <begin position="64"/>
        <end position="312"/>
    </location>
</feature>
<proteinExistence type="predicted"/>
<dbReference type="Gene3D" id="3.40.50.1110">
    <property type="entry name" value="SGNH hydrolase"/>
    <property type="match status" value="1"/>
</dbReference>
<comment type="caution">
    <text evidence="9">The sequence shown here is derived from an EMBL/GenBank/DDBJ whole genome shotgun (WGS) entry which is preliminary data.</text>
</comment>